<feature type="active site" description="Proton donor/acceptor" evidence="4">
    <location>
        <position position="80"/>
    </location>
</feature>
<evidence type="ECO:0000256" key="5">
    <source>
        <dbReference type="PIRSR" id="PIRSR000188-2"/>
    </source>
</evidence>
<dbReference type="SMART" id="SM00839">
    <property type="entry name" value="ELFV_dehydrog"/>
    <property type="match status" value="1"/>
</dbReference>
<dbReference type="FunFam" id="3.40.50.10860:FF:000010">
    <property type="entry name" value="Leucine dehydrogenase"/>
    <property type="match status" value="1"/>
</dbReference>
<dbReference type="EMBL" id="SKBU01000016">
    <property type="protein sequence ID" value="TCJ16444.1"/>
    <property type="molecule type" value="Genomic_DNA"/>
</dbReference>
<evidence type="ECO:0000256" key="4">
    <source>
        <dbReference type="PIRSR" id="PIRSR000188-1"/>
    </source>
</evidence>
<accession>A0A4R1BGZ8</accession>
<dbReference type="InterPro" id="IPR036291">
    <property type="entry name" value="NAD(P)-bd_dom_sf"/>
</dbReference>
<evidence type="ECO:0000256" key="1">
    <source>
        <dbReference type="ARBA" id="ARBA00006382"/>
    </source>
</evidence>
<comment type="similarity">
    <text evidence="1 6">Belongs to the Glu/Leu/Phe/Val dehydrogenases family.</text>
</comment>
<dbReference type="PANTHER" id="PTHR42722:SF1">
    <property type="entry name" value="VALINE DEHYDROGENASE"/>
    <property type="match status" value="1"/>
</dbReference>
<dbReference type="CDD" id="cd01075">
    <property type="entry name" value="NAD_bind_Leu_Phe_Val_DH"/>
    <property type="match status" value="1"/>
</dbReference>
<keyword evidence="3 5" id="KW-0520">NAD</keyword>
<comment type="caution">
    <text evidence="8">The sequence shown here is derived from an EMBL/GenBank/DDBJ whole genome shotgun (WGS) entry which is preliminary data.</text>
</comment>
<dbReference type="InterPro" id="IPR006096">
    <property type="entry name" value="Glu/Leu/Phe/Val/Trp_DH_C"/>
</dbReference>
<dbReference type="Gene3D" id="3.40.50.10860">
    <property type="entry name" value="Leucine Dehydrogenase, chain A, domain 1"/>
    <property type="match status" value="1"/>
</dbReference>
<evidence type="ECO:0000259" key="7">
    <source>
        <dbReference type="SMART" id="SM00839"/>
    </source>
</evidence>
<evidence type="ECO:0000256" key="2">
    <source>
        <dbReference type="ARBA" id="ARBA00023002"/>
    </source>
</evidence>
<dbReference type="PRINTS" id="PR00082">
    <property type="entry name" value="GLFDHDRGNASE"/>
</dbReference>
<evidence type="ECO:0000313" key="8">
    <source>
        <dbReference type="EMBL" id="TCJ16444.1"/>
    </source>
</evidence>
<sequence>MEIFEKLAEYRYEQLVFCHDKSTSLRAIIAIHDTTLGPALGGCRMWPYRSEEEAVVDALRLARGMTYKAAASGLNLGGGKSVIIGDSRTDKSEALLRSFGRYIETLGGRYITAEDVGTSLEDMAYIQIETSHVVGVDRASGGSGDPSPFTALGVLQGMKACVEEVFGETSLEGRTVAVQGVGNVGYPLCRMLHEEGASLIVTDVNREAVERAVRDFGAKPVDPEEIFSISCDIFAPCALGAVINDETVPKLRCRIVAGSANNVLLEPRHGEALAERGILYAPDYVINAGGLINVADELEGYSAERARKRVLRIYDSVKSIIRISKRDSVPTHLAADTMALERIEAISSMERLHTGHPYGQLYRRREAL</sequence>
<dbReference type="OrthoDB" id="9803297at2"/>
<name>A0A4R1BGZ8_9ACTN</name>
<dbReference type="InterPro" id="IPR046346">
    <property type="entry name" value="Aminoacid_DH-like_N_sf"/>
</dbReference>
<dbReference type="SUPFAM" id="SSF51735">
    <property type="entry name" value="NAD(P)-binding Rossmann-fold domains"/>
    <property type="match status" value="1"/>
</dbReference>
<organism evidence="8 9">
    <name type="scientific">Rubrobacter taiwanensis</name>
    <dbReference type="NCBI Taxonomy" id="185139"/>
    <lineage>
        <taxon>Bacteria</taxon>
        <taxon>Bacillati</taxon>
        <taxon>Actinomycetota</taxon>
        <taxon>Rubrobacteria</taxon>
        <taxon>Rubrobacterales</taxon>
        <taxon>Rubrobacteraceae</taxon>
        <taxon>Rubrobacter</taxon>
    </lineage>
</organism>
<dbReference type="PANTHER" id="PTHR42722">
    <property type="entry name" value="LEUCINE DEHYDROGENASE"/>
    <property type="match status" value="1"/>
</dbReference>
<keyword evidence="5" id="KW-0547">Nucleotide-binding</keyword>
<dbReference type="PIRSF" id="PIRSF000188">
    <property type="entry name" value="Phe_leu_dh"/>
    <property type="match status" value="1"/>
</dbReference>
<dbReference type="Proteomes" id="UP000295244">
    <property type="component" value="Unassembled WGS sequence"/>
</dbReference>
<feature type="domain" description="Glutamate/phenylalanine/leucine/valine/L-tryptophan dehydrogenase C-terminal" evidence="7">
    <location>
        <begin position="144"/>
        <end position="351"/>
    </location>
</feature>
<dbReference type="AlphaFoldDB" id="A0A4R1BGZ8"/>
<dbReference type="Pfam" id="PF00208">
    <property type="entry name" value="ELFV_dehydrog"/>
    <property type="match status" value="2"/>
</dbReference>
<reference evidence="8 9" key="1">
    <citation type="submission" date="2019-03" db="EMBL/GenBank/DDBJ databases">
        <title>Whole genome sequence of a novel Rubrobacter taiwanensis strain, isolated from Yellowstone National Park.</title>
        <authorList>
            <person name="Freed S."/>
            <person name="Ramaley R.F."/>
            <person name="Kyndt J.A."/>
        </authorList>
    </citation>
    <scope>NUCLEOTIDE SEQUENCE [LARGE SCALE GENOMIC DNA]</scope>
    <source>
        <strain evidence="8 9">Yellowstone</strain>
    </source>
</reference>
<evidence type="ECO:0000313" key="9">
    <source>
        <dbReference type="Proteomes" id="UP000295244"/>
    </source>
</evidence>
<dbReference type="RefSeq" id="WP_132691483.1">
    <property type="nucleotide sequence ID" value="NZ_SKBU01000016.1"/>
</dbReference>
<dbReference type="InterPro" id="IPR006095">
    <property type="entry name" value="Glu/Leu/Phe/Val/Trp_DH"/>
</dbReference>
<gene>
    <name evidence="8" type="ORF">E0L93_10000</name>
</gene>
<dbReference type="SUPFAM" id="SSF53223">
    <property type="entry name" value="Aminoacid dehydrogenase-like, N-terminal domain"/>
    <property type="match status" value="1"/>
</dbReference>
<feature type="binding site" evidence="5">
    <location>
        <begin position="180"/>
        <end position="185"/>
    </location>
    <ligand>
        <name>NAD(+)</name>
        <dbReference type="ChEBI" id="CHEBI:57540"/>
    </ligand>
</feature>
<protein>
    <submittedName>
        <fullName evidence="8">Glu/Leu/Phe/Val dehydrogenase</fullName>
    </submittedName>
</protein>
<dbReference type="Pfam" id="PF02812">
    <property type="entry name" value="ELFV_dehydrog_N"/>
    <property type="match status" value="1"/>
</dbReference>
<dbReference type="GO" id="GO:0000166">
    <property type="term" value="F:nucleotide binding"/>
    <property type="evidence" value="ECO:0007669"/>
    <property type="project" value="UniProtKB-KW"/>
</dbReference>
<evidence type="ECO:0000256" key="3">
    <source>
        <dbReference type="ARBA" id="ARBA00023027"/>
    </source>
</evidence>
<keyword evidence="9" id="KW-1185">Reference proteome</keyword>
<dbReference type="InterPro" id="IPR016211">
    <property type="entry name" value="Glu/Phe/Leu/Val/Trp_DH_bac/arc"/>
</dbReference>
<dbReference type="GO" id="GO:0006520">
    <property type="term" value="P:amino acid metabolic process"/>
    <property type="evidence" value="ECO:0007669"/>
    <property type="project" value="InterPro"/>
</dbReference>
<dbReference type="InterPro" id="IPR006097">
    <property type="entry name" value="Glu/Leu/Phe/Val/Trp_DH_dimer"/>
</dbReference>
<keyword evidence="2 6" id="KW-0560">Oxidoreductase</keyword>
<dbReference type="Gene3D" id="3.40.50.720">
    <property type="entry name" value="NAD(P)-binding Rossmann-like Domain"/>
    <property type="match status" value="1"/>
</dbReference>
<evidence type="ECO:0000256" key="6">
    <source>
        <dbReference type="RuleBase" id="RU004417"/>
    </source>
</evidence>
<dbReference type="GO" id="GO:0016639">
    <property type="term" value="F:oxidoreductase activity, acting on the CH-NH2 group of donors, NAD or NADP as acceptor"/>
    <property type="evidence" value="ECO:0007669"/>
    <property type="project" value="InterPro"/>
</dbReference>
<proteinExistence type="inferred from homology"/>